<keyword evidence="1" id="KW-0812">Transmembrane</keyword>
<comment type="caution">
    <text evidence="2">The sequence shown here is derived from an EMBL/GenBank/DDBJ whole genome shotgun (WGS) entry which is preliminary data.</text>
</comment>
<keyword evidence="1" id="KW-1133">Transmembrane helix</keyword>
<sequence>MDDDQRARASCFAVIAPDAYRLRTIGLTALTIAVLCVELPNGLDSSVRIHAFAAVYCAAIFVIWGVGITLTLRSIRLSEKYRAEHPVPVPVT</sequence>
<protein>
    <submittedName>
        <fullName evidence="2">Uncharacterized protein</fullName>
    </submittedName>
</protein>
<gene>
    <name evidence="2" type="ORF">E6C70_02090</name>
</gene>
<dbReference type="Proteomes" id="UP000307380">
    <property type="component" value="Unassembled WGS sequence"/>
</dbReference>
<evidence type="ECO:0000313" key="2">
    <source>
        <dbReference type="EMBL" id="THG34897.1"/>
    </source>
</evidence>
<organism evidence="2 3">
    <name type="scientific">Orlajensenia flava</name>
    <dbReference type="NCBI Taxonomy" id="2565934"/>
    <lineage>
        <taxon>Bacteria</taxon>
        <taxon>Bacillati</taxon>
        <taxon>Actinomycetota</taxon>
        <taxon>Actinomycetes</taxon>
        <taxon>Micrococcales</taxon>
        <taxon>Microbacteriaceae</taxon>
        <taxon>Orlajensenia</taxon>
    </lineage>
</organism>
<reference evidence="2 3" key="1">
    <citation type="submission" date="2019-04" db="EMBL/GenBank/DDBJ databases">
        <authorList>
            <person name="Jiang L."/>
        </authorList>
    </citation>
    <scope>NUCLEOTIDE SEQUENCE [LARGE SCALE GENOMIC DNA]</scope>
    <source>
        <strain evidence="2 3">YIM 131861</strain>
    </source>
</reference>
<name>A0A4V3WU98_9MICO</name>
<keyword evidence="1" id="KW-0472">Membrane</keyword>
<keyword evidence="3" id="KW-1185">Reference proteome</keyword>
<evidence type="ECO:0000256" key="1">
    <source>
        <dbReference type="SAM" id="Phobius"/>
    </source>
</evidence>
<accession>A0A4V3WU98</accession>
<dbReference type="EMBL" id="SSSN01000003">
    <property type="protein sequence ID" value="THG34897.1"/>
    <property type="molecule type" value="Genomic_DNA"/>
</dbReference>
<feature type="transmembrane region" description="Helical" evidence="1">
    <location>
        <begin position="49"/>
        <end position="72"/>
    </location>
</feature>
<evidence type="ECO:0000313" key="3">
    <source>
        <dbReference type="Proteomes" id="UP000307380"/>
    </source>
</evidence>
<proteinExistence type="predicted"/>
<dbReference type="AlphaFoldDB" id="A0A4V3WU98"/>
<feature type="transmembrane region" description="Helical" evidence="1">
    <location>
        <begin position="25"/>
        <end position="43"/>
    </location>
</feature>